<feature type="transmembrane region" description="Helical" evidence="5">
    <location>
        <begin position="32"/>
        <end position="57"/>
    </location>
</feature>
<keyword evidence="4 5" id="KW-0472">Membrane</keyword>
<evidence type="ECO:0000256" key="5">
    <source>
        <dbReference type="SAM" id="Phobius"/>
    </source>
</evidence>
<keyword evidence="8" id="KW-1185">Reference proteome</keyword>
<dbReference type="InterPro" id="IPR050932">
    <property type="entry name" value="TM2D1-3-like"/>
</dbReference>
<keyword evidence="3 5" id="KW-1133">Transmembrane helix</keyword>
<dbReference type="STRING" id="1910958.BTM30_05105"/>
<proteinExistence type="predicted"/>
<feature type="domain" description="TM2" evidence="6">
    <location>
        <begin position="9"/>
        <end position="51"/>
    </location>
</feature>
<evidence type="ECO:0000313" key="8">
    <source>
        <dbReference type="Proteomes" id="UP000240206"/>
    </source>
</evidence>
<dbReference type="Pfam" id="PF05154">
    <property type="entry name" value="TM2"/>
    <property type="match status" value="1"/>
</dbReference>
<evidence type="ECO:0000256" key="1">
    <source>
        <dbReference type="ARBA" id="ARBA00004141"/>
    </source>
</evidence>
<evidence type="ECO:0000259" key="6">
    <source>
        <dbReference type="Pfam" id="PF05154"/>
    </source>
</evidence>
<keyword evidence="2 5" id="KW-0812">Transmembrane</keyword>
<protein>
    <recommendedName>
        <fullName evidence="6">TM2 domain-containing protein</fullName>
    </recommendedName>
</protein>
<evidence type="ECO:0000313" key="7">
    <source>
        <dbReference type="EMBL" id="PSI01344.1"/>
    </source>
</evidence>
<comment type="subcellular location">
    <subcellularLocation>
        <location evidence="1">Membrane</location>
        <topology evidence="1">Multi-pass membrane protein</topology>
    </subcellularLocation>
</comment>
<evidence type="ECO:0000256" key="3">
    <source>
        <dbReference type="ARBA" id="ARBA00022989"/>
    </source>
</evidence>
<dbReference type="GO" id="GO:0016020">
    <property type="term" value="C:membrane"/>
    <property type="evidence" value="ECO:0007669"/>
    <property type="project" value="UniProtKB-SubCell"/>
</dbReference>
<dbReference type="EMBL" id="PXVC01000037">
    <property type="protein sequence ID" value="PSI01344.1"/>
    <property type="molecule type" value="Genomic_DNA"/>
</dbReference>
<evidence type="ECO:0000256" key="4">
    <source>
        <dbReference type="ARBA" id="ARBA00023136"/>
    </source>
</evidence>
<accession>A0A2P7EDS5</accession>
<organism evidence="7 8">
    <name type="scientific">Synechococcus lacustris str. Tous</name>
    <dbReference type="NCBI Taxonomy" id="1910958"/>
    <lineage>
        <taxon>Bacteria</taxon>
        <taxon>Bacillati</taxon>
        <taxon>Cyanobacteriota</taxon>
        <taxon>Cyanophyceae</taxon>
        <taxon>Synechococcales</taxon>
        <taxon>Synechococcaceae</taxon>
        <taxon>Synechococcus</taxon>
    </lineage>
</organism>
<reference evidence="8" key="1">
    <citation type="submission" date="2018-03" db="EMBL/GenBank/DDBJ databases">
        <title>Ecological and genomic features of two cosmopolitan and abundant freshwater picocyanobacteria.</title>
        <authorList>
            <person name="Cabello-Yeves P.J."/>
            <person name="Picazo A."/>
            <person name="Camacho A."/>
            <person name="Callieri C."/>
            <person name="Rosselli R."/>
            <person name="Roda-Garcia J."/>
            <person name="Coutinho F.H."/>
            <person name="Rodriguez-Valera F."/>
        </authorList>
    </citation>
    <scope>NUCLEOTIDE SEQUENCE [LARGE SCALE GENOMIC DNA]</scope>
    <source>
        <strain evidence="8">Tous</strain>
    </source>
</reference>
<name>A0A2P7EDS5_9SYNE</name>
<sequence>MRRVDISYAFWCLSLLGVCGVQRFYNRRPISGIIYLFTAGLCGIGQLLDLFLIPGLVDSANAPLLLKEQHDPIEHQLLQLARRSGPAGFSINDAVLALEPRGQIDTLAVRAEIDRLLHADLLDVSNNHLGRVVYREP</sequence>
<dbReference type="AlphaFoldDB" id="A0A2P7EDS5"/>
<dbReference type="PANTHER" id="PTHR21016:SF25">
    <property type="entry name" value="TM2 DOMAIN-CONTAINING PROTEIN DDB_G0277895-RELATED"/>
    <property type="match status" value="1"/>
</dbReference>
<gene>
    <name evidence="7" type="ORF">C7K08_08390</name>
</gene>
<evidence type="ECO:0000256" key="2">
    <source>
        <dbReference type="ARBA" id="ARBA00022692"/>
    </source>
</evidence>
<dbReference type="PANTHER" id="PTHR21016">
    <property type="entry name" value="BETA-AMYLOID BINDING PROTEIN-RELATED"/>
    <property type="match status" value="1"/>
</dbReference>
<dbReference type="InterPro" id="IPR007829">
    <property type="entry name" value="TM2"/>
</dbReference>
<comment type="caution">
    <text evidence="7">The sequence shown here is derived from an EMBL/GenBank/DDBJ whole genome shotgun (WGS) entry which is preliminary data.</text>
</comment>
<dbReference type="Proteomes" id="UP000240206">
    <property type="component" value="Unassembled WGS sequence"/>
</dbReference>